<dbReference type="Pfam" id="PF07727">
    <property type="entry name" value="RVT_2"/>
    <property type="match status" value="1"/>
</dbReference>
<dbReference type="EMBL" id="CACVBM020001308">
    <property type="protein sequence ID" value="CAA7044881.1"/>
    <property type="molecule type" value="Genomic_DNA"/>
</dbReference>
<organism evidence="3 4">
    <name type="scientific">Microthlaspi erraticum</name>
    <dbReference type="NCBI Taxonomy" id="1685480"/>
    <lineage>
        <taxon>Eukaryota</taxon>
        <taxon>Viridiplantae</taxon>
        <taxon>Streptophyta</taxon>
        <taxon>Embryophyta</taxon>
        <taxon>Tracheophyta</taxon>
        <taxon>Spermatophyta</taxon>
        <taxon>Magnoliopsida</taxon>
        <taxon>eudicotyledons</taxon>
        <taxon>Gunneridae</taxon>
        <taxon>Pentapetalae</taxon>
        <taxon>rosids</taxon>
        <taxon>malvids</taxon>
        <taxon>Brassicales</taxon>
        <taxon>Brassicaceae</taxon>
        <taxon>Coluteocarpeae</taxon>
        <taxon>Microthlaspi</taxon>
    </lineage>
</organism>
<feature type="compositionally biased region" description="Low complexity" evidence="1">
    <location>
        <begin position="55"/>
        <end position="71"/>
    </location>
</feature>
<dbReference type="InterPro" id="IPR043502">
    <property type="entry name" value="DNA/RNA_pol_sf"/>
</dbReference>
<feature type="compositionally biased region" description="Polar residues" evidence="1">
    <location>
        <begin position="161"/>
        <end position="171"/>
    </location>
</feature>
<feature type="compositionally biased region" description="Low complexity" evidence="1">
    <location>
        <begin position="137"/>
        <end position="149"/>
    </location>
</feature>
<protein>
    <recommendedName>
        <fullName evidence="2">Reverse transcriptase Ty1/copia-type domain-containing protein</fullName>
    </recommendedName>
</protein>
<feature type="domain" description="Reverse transcriptase Ty1/copia-type" evidence="2">
    <location>
        <begin position="219"/>
        <end position="460"/>
    </location>
</feature>
<keyword evidence="4" id="KW-1185">Reference proteome</keyword>
<gene>
    <name evidence="3" type="ORF">MERR_LOCUS32116</name>
</gene>
<evidence type="ECO:0000256" key="1">
    <source>
        <dbReference type="SAM" id="MobiDB-lite"/>
    </source>
</evidence>
<dbReference type="OrthoDB" id="414945at2759"/>
<name>A0A6D2JYL6_9BRAS</name>
<evidence type="ECO:0000313" key="3">
    <source>
        <dbReference type="EMBL" id="CAA7044881.1"/>
    </source>
</evidence>
<dbReference type="PANTHER" id="PTHR11439:SF463">
    <property type="entry name" value="REVERSE TRANSCRIPTASE TY1_COPIA-TYPE DOMAIN-CONTAINING PROTEIN"/>
    <property type="match status" value="1"/>
</dbReference>
<accession>A0A6D2JYL6</accession>
<feature type="compositionally biased region" description="Pro residues" evidence="1">
    <location>
        <begin position="72"/>
        <end position="94"/>
    </location>
</feature>
<evidence type="ECO:0000313" key="4">
    <source>
        <dbReference type="Proteomes" id="UP000467841"/>
    </source>
</evidence>
<dbReference type="PANTHER" id="PTHR11439">
    <property type="entry name" value="GAG-POL-RELATED RETROTRANSPOSON"/>
    <property type="match status" value="1"/>
</dbReference>
<proteinExistence type="predicted"/>
<dbReference type="SUPFAM" id="SSF56672">
    <property type="entry name" value="DNA/RNA polymerases"/>
    <property type="match status" value="1"/>
</dbReference>
<sequence>MEESSLLFEIFLLPKELPISLPHLTPLNTTDTETIPSAPPFTIIPTNLPLIDAQSTAPPASSARVSSSDTSPPSPLSPPSPPSVHQSPHPPALSPIPTNAPSSPATSTSSPNTSVTQTSNDASDDSPSHESGPTTENQNQNPIAQQGPIQNPPPQEPINRHQMTTRSKNNITKPKQKFSLMAKLITFTDKEPRTLNQALKSEHWRRSMSTEYNAQIALRTWDLVPPSQGQNIIDTKWIYRIKHLADGTLDKYKSRLVARGFNQQEGIDFGETFSPVIKSTTTRTILKIAICKDWCLRQLDVNNAFLQGTLDEDVFVRQPPGFVDPDKPDYVCKLRKALYGLKQAPRAWYMELKRYLEEIGFKNSLADTSLFILKQRSTLVYVLVYVDDIVVTGNNKEAVEQVITNLATRFSVKDLGALSYFLGIEAIRTPQGLHLNQRKYIHDLLAKMNMHDAKPVATPMAVSPKLEKSGALHSNPTEYRTLSPTTDHWQAAKRVLRYLAGTATHCLFISKSQNLNVHAFTDADWGGDSDNYMSTNAYIVYLGDQPISWSSKKQKGVARSSTEAEYRALANTAAEVRWVCSLISVLGLNFTMSSPPVIYCDNIGATYLCANPVFHSRMKHIALDYHFVREQIQNGMLRVAHISTHDQLADALTKPLVQSCFHLLKRKIGVSQAPPS</sequence>
<evidence type="ECO:0000259" key="2">
    <source>
        <dbReference type="Pfam" id="PF07727"/>
    </source>
</evidence>
<dbReference type="AlphaFoldDB" id="A0A6D2JYL6"/>
<reference evidence="3" key="1">
    <citation type="submission" date="2020-01" db="EMBL/GenBank/DDBJ databases">
        <authorList>
            <person name="Mishra B."/>
        </authorList>
    </citation>
    <scope>NUCLEOTIDE SEQUENCE [LARGE SCALE GENOMIC DNA]</scope>
</reference>
<feature type="compositionally biased region" description="Low complexity" evidence="1">
    <location>
        <begin position="95"/>
        <end position="120"/>
    </location>
</feature>
<dbReference type="Proteomes" id="UP000467841">
    <property type="component" value="Unassembled WGS sequence"/>
</dbReference>
<dbReference type="CDD" id="cd09272">
    <property type="entry name" value="RNase_HI_RT_Ty1"/>
    <property type="match status" value="1"/>
</dbReference>
<feature type="region of interest" description="Disordered" evidence="1">
    <location>
        <begin position="52"/>
        <end position="171"/>
    </location>
</feature>
<dbReference type="InterPro" id="IPR013103">
    <property type="entry name" value="RVT_2"/>
</dbReference>
<comment type="caution">
    <text evidence="3">The sequence shown here is derived from an EMBL/GenBank/DDBJ whole genome shotgun (WGS) entry which is preliminary data.</text>
</comment>